<comment type="catalytic activity">
    <reaction evidence="10 12">
        <text>lipid IVA (E. coli) + CMP-3-deoxy-beta-D-manno-octulosonate = alpha-Kdo-(2-&gt;6)-lipid IVA (E. coli) + CMP + H(+)</text>
        <dbReference type="Rhea" id="RHEA:28066"/>
        <dbReference type="ChEBI" id="CHEBI:15378"/>
        <dbReference type="ChEBI" id="CHEBI:58603"/>
        <dbReference type="ChEBI" id="CHEBI:60364"/>
        <dbReference type="ChEBI" id="CHEBI:60377"/>
        <dbReference type="ChEBI" id="CHEBI:85987"/>
        <dbReference type="EC" id="2.4.99.12"/>
    </reaction>
</comment>
<dbReference type="PANTHER" id="PTHR42755:SF1">
    <property type="entry name" value="3-DEOXY-D-MANNO-OCTULOSONIC ACID TRANSFERASE, MITOCHONDRIAL-RELATED"/>
    <property type="match status" value="1"/>
</dbReference>
<reference evidence="15 16" key="1">
    <citation type="submission" date="2014-06" db="EMBL/GenBank/DDBJ databases">
        <title>Whole Genome Sequences of Three Symbiotic Endozoicomonas Bacteria.</title>
        <authorList>
            <person name="Neave M.J."/>
            <person name="Apprill A."/>
            <person name="Voolstra C.R."/>
        </authorList>
    </citation>
    <scope>NUCLEOTIDE SEQUENCE [LARGE SCALE GENOMIC DNA]</scope>
    <source>
        <strain evidence="15 16">DSM 22380</strain>
    </source>
</reference>
<keyword evidence="8" id="KW-0812">Transmembrane</keyword>
<evidence type="ECO:0000313" key="16">
    <source>
        <dbReference type="Proteomes" id="UP000027997"/>
    </source>
</evidence>
<keyword evidence="12" id="KW-0448">Lipopolysaccharide biosynthesis</keyword>
<evidence type="ECO:0000256" key="7">
    <source>
        <dbReference type="ARBA" id="ARBA00022679"/>
    </source>
</evidence>
<dbReference type="GO" id="GO:0009244">
    <property type="term" value="P:lipopolysaccharide core region biosynthetic process"/>
    <property type="evidence" value="ECO:0007669"/>
    <property type="project" value="UniProtKB-UniRule"/>
</dbReference>
<evidence type="ECO:0000256" key="10">
    <source>
        <dbReference type="ARBA" id="ARBA00049183"/>
    </source>
</evidence>
<name>A0A081K944_9GAMM</name>
<dbReference type="InterPro" id="IPR001296">
    <property type="entry name" value="Glyco_trans_1"/>
</dbReference>
<evidence type="ECO:0000256" key="4">
    <source>
        <dbReference type="ARBA" id="ARBA00012621"/>
    </source>
</evidence>
<keyword evidence="7 12" id="KW-0808">Transferase</keyword>
<evidence type="ECO:0000259" key="14">
    <source>
        <dbReference type="Pfam" id="PF04413"/>
    </source>
</evidence>
<evidence type="ECO:0000256" key="2">
    <source>
        <dbReference type="ARBA" id="ARBA00004713"/>
    </source>
</evidence>
<dbReference type="PANTHER" id="PTHR42755">
    <property type="entry name" value="3-DEOXY-MANNO-OCTULOSONATE CYTIDYLYLTRANSFERASE"/>
    <property type="match status" value="1"/>
</dbReference>
<comment type="function">
    <text evidence="12">Involved in lipopolysaccharide (LPS) biosynthesis. Catalyzes the transfer of 3-deoxy-D-manno-octulosonate (Kdo) residue(s) from CMP-Kdo to lipid IV(A), the tetraacyldisaccharide-1,4'-bisphosphate precursor of lipid A.</text>
</comment>
<dbReference type="FunFam" id="3.40.50.11720:FF:000001">
    <property type="entry name" value="3-deoxy-D-manno-octulosonic acid transferase"/>
    <property type="match status" value="1"/>
</dbReference>
<evidence type="ECO:0000256" key="1">
    <source>
        <dbReference type="ARBA" id="ARBA00004388"/>
    </source>
</evidence>
<dbReference type="FunFam" id="3.40.50.2000:FF:000032">
    <property type="entry name" value="3-deoxy-D-manno-octulosonic acid transferase"/>
    <property type="match status" value="1"/>
</dbReference>
<dbReference type="NCBIfam" id="NF004388">
    <property type="entry name" value="PRK05749.1-4"/>
    <property type="match status" value="1"/>
</dbReference>
<dbReference type="EC" id="2.4.99.12" evidence="4 12"/>
<dbReference type="Gene3D" id="3.40.50.2000">
    <property type="entry name" value="Glycogen Phosphorylase B"/>
    <property type="match status" value="1"/>
</dbReference>
<gene>
    <name evidence="15" type="ORF">GV64_07890</name>
</gene>
<feature type="domain" description="3-deoxy-D-manno-octulosonic-acid transferase N-terminal" evidence="14">
    <location>
        <begin position="34"/>
        <end position="211"/>
    </location>
</feature>
<accession>A0A081K944</accession>
<keyword evidence="8" id="KW-0735">Signal-anchor</keyword>
<proteinExistence type="inferred from homology"/>
<dbReference type="InterPro" id="IPR038107">
    <property type="entry name" value="Glycos_transf_N_sf"/>
</dbReference>
<comment type="pathway">
    <text evidence="2 12">Bacterial outer membrane biogenesis; LPS core biosynthesis.</text>
</comment>
<dbReference type="EMBL" id="JOJP01000001">
    <property type="protein sequence ID" value="KEI70670.1"/>
    <property type="molecule type" value="Genomic_DNA"/>
</dbReference>
<protein>
    <recommendedName>
        <fullName evidence="5 12">3-deoxy-D-manno-octulosonic acid transferase</fullName>
        <shortName evidence="12">Kdo transferase</shortName>
        <ecNumber evidence="4 12">2.4.99.12</ecNumber>
    </recommendedName>
    <alternativeName>
        <fullName evidence="9 12">Lipid IV(A) 3-deoxy-D-manno-octulosonic acid transferase</fullName>
    </alternativeName>
</protein>
<evidence type="ECO:0000256" key="12">
    <source>
        <dbReference type="RuleBase" id="RU365103"/>
    </source>
</evidence>
<dbReference type="Pfam" id="PF04413">
    <property type="entry name" value="Glycos_transf_N"/>
    <property type="match status" value="1"/>
</dbReference>
<evidence type="ECO:0000256" key="9">
    <source>
        <dbReference type="ARBA" id="ARBA00031445"/>
    </source>
</evidence>
<evidence type="ECO:0000259" key="13">
    <source>
        <dbReference type="Pfam" id="PF00534"/>
    </source>
</evidence>
<dbReference type="GO" id="GO:0043842">
    <property type="term" value="F:Kdo transferase activity"/>
    <property type="evidence" value="ECO:0007669"/>
    <property type="project" value="UniProtKB-EC"/>
</dbReference>
<evidence type="ECO:0000256" key="6">
    <source>
        <dbReference type="ARBA" id="ARBA00022519"/>
    </source>
</evidence>
<organism evidence="15 16">
    <name type="scientific">Endozoicomonas elysicola</name>
    <dbReference type="NCBI Taxonomy" id="305900"/>
    <lineage>
        <taxon>Bacteria</taxon>
        <taxon>Pseudomonadati</taxon>
        <taxon>Pseudomonadota</taxon>
        <taxon>Gammaproteobacteria</taxon>
        <taxon>Oceanospirillales</taxon>
        <taxon>Endozoicomonadaceae</taxon>
        <taxon>Endozoicomonas</taxon>
    </lineage>
</organism>
<keyword evidence="6" id="KW-0472">Membrane</keyword>
<comment type="subcellular location">
    <subcellularLocation>
        <location evidence="1">Cell inner membrane</location>
        <topology evidence="1">Single-pass membrane protein</topology>
        <orientation evidence="1">Cytoplasmic side</orientation>
    </subcellularLocation>
    <subcellularLocation>
        <location evidence="12">Cell membrane</location>
    </subcellularLocation>
</comment>
<feature type="active site" description="Proton acceptor" evidence="11">
    <location>
        <position position="61"/>
    </location>
</feature>
<dbReference type="Proteomes" id="UP000027997">
    <property type="component" value="Unassembled WGS sequence"/>
</dbReference>
<dbReference type="AlphaFoldDB" id="A0A081K944"/>
<comment type="caution">
    <text evidence="15">The sequence shown here is derived from an EMBL/GenBank/DDBJ whole genome shotgun (WGS) entry which is preliminary data.</text>
</comment>
<dbReference type="Pfam" id="PF00534">
    <property type="entry name" value="Glycos_transf_1"/>
    <property type="match status" value="1"/>
</dbReference>
<dbReference type="RefSeq" id="WP_020580725.1">
    <property type="nucleotide sequence ID" value="NZ_JOJP01000001.1"/>
</dbReference>
<sequence length="427" mass="47695">MSRFFYSLLLYLISPLAMVRLYLRSRKAPEYWQRKAERFGFFNLPPSTKPVIWVHSVSMGETIASGPLVKQLQKNYPDHRILITTMTPTGSAQVRKIHGDSVEHVYASYDLPGAIKRFLDKVKPVMAIVVDTELWPNTIAACHKRRIPVLIVNARLSERSARGYGRFSLLTRPMLEQIDMVAAQNDETARRFLELGLPERQLSNTGSIKFDLDVSPEVIAAGKALREKWQQGMGSDIRIFVAASTHEGEDQQILDAFKTILTNAPEMRLLLVPRHPERFDGVHQLIQDNQLSVVRHSQGTQPSGETRVILGDTMGEMMKLFAASDIAYVGGSLVPTGGHNMLEPAALNLPVLSGPHVFNFEEISDSLVKAGGLKIVNNSEELAQEAIRLIQNKNEYEVMSRHAGEFVSANRGALDRVLTLVSRFVTA</sequence>
<evidence type="ECO:0000256" key="5">
    <source>
        <dbReference type="ARBA" id="ARBA00019077"/>
    </source>
</evidence>
<keyword evidence="6" id="KW-0997">Cell inner membrane</keyword>
<keyword evidence="16" id="KW-1185">Reference proteome</keyword>
<comment type="similarity">
    <text evidence="3">Belongs to the glycosyltransferase group 1 family. Glycosyltransferase 30 subfamily.</text>
</comment>
<dbReference type="STRING" id="305900.GV64_07890"/>
<dbReference type="GO" id="GO:0005886">
    <property type="term" value="C:plasma membrane"/>
    <property type="evidence" value="ECO:0007669"/>
    <property type="project" value="UniProtKB-SubCell"/>
</dbReference>
<dbReference type="SUPFAM" id="SSF53756">
    <property type="entry name" value="UDP-Glycosyltransferase/glycogen phosphorylase"/>
    <property type="match status" value="1"/>
</dbReference>
<dbReference type="GO" id="GO:0009245">
    <property type="term" value="P:lipid A biosynthetic process"/>
    <property type="evidence" value="ECO:0007669"/>
    <property type="project" value="TreeGrafter"/>
</dbReference>
<dbReference type="InterPro" id="IPR007507">
    <property type="entry name" value="Glycos_transf_N"/>
</dbReference>
<dbReference type="UniPathway" id="UPA00958"/>
<evidence type="ECO:0000313" key="15">
    <source>
        <dbReference type="EMBL" id="KEI70670.1"/>
    </source>
</evidence>
<dbReference type="Gene3D" id="3.40.50.11720">
    <property type="entry name" value="3-Deoxy-D-manno-octulosonic-acid transferase, N-terminal domain"/>
    <property type="match status" value="1"/>
</dbReference>
<dbReference type="eggNOG" id="COG1519">
    <property type="taxonomic scope" value="Bacteria"/>
</dbReference>
<evidence type="ECO:0000256" key="11">
    <source>
        <dbReference type="PIRSR" id="PIRSR639901-1"/>
    </source>
</evidence>
<evidence type="ECO:0000256" key="8">
    <source>
        <dbReference type="ARBA" id="ARBA00022968"/>
    </source>
</evidence>
<evidence type="ECO:0000256" key="3">
    <source>
        <dbReference type="ARBA" id="ARBA00006380"/>
    </source>
</evidence>
<keyword evidence="12" id="KW-1003">Cell membrane</keyword>
<feature type="domain" description="Glycosyl transferase family 1" evidence="13">
    <location>
        <begin position="226"/>
        <end position="403"/>
    </location>
</feature>
<dbReference type="InterPro" id="IPR039901">
    <property type="entry name" value="Kdotransferase"/>
</dbReference>